<dbReference type="Proteomes" id="UP000070376">
    <property type="component" value="Unassembled WGS sequence"/>
</dbReference>
<evidence type="ECO:0000259" key="8">
    <source>
        <dbReference type="Pfam" id="PF25990"/>
    </source>
</evidence>
<keyword evidence="3" id="KW-0175">Coiled coil</keyword>
<dbReference type="Pfam" id="PF25989">
    <property type="entry name" value="YknX_C"/>
    <property type="match status" value="1"/>
</dbReference>
<reference evidence="11" key="1">
    <citation type="submission" date="2016-01" db="EMBL/GenBank/DDBJ databases">
        <authorList>
            <person name="Mitreva M."/>
            <person name="Pepin K.H."/>
            <person name="Mihindukulasuriya K.A."/>
            <person name="Fulton R."/>
            <person name="Fronick C."/>
            <person name="O'Laughlin M."/>
            <person name="Miner T."/>
            <person name="Herter B."/>
            <person name="Rosa B.A."/>
            <person name="Cordes M."/>
            <person name="Tomlinson C."/>
            <person name="Wollam A."/>
            <person name="Palsikar V.B."/>
            <person name="Mardis E.R."/>
            <person name="Wilson R.K."/>
        </authorList>
    </citation>
    <scope>NUCLEOTIDE SEQUENCE [LARGE SCALE GENOMIC DNA]</scope>
    <source>
        <strain evidence="11">GED7749B</strain>
    </source>
</reference>
<keyword evidence="5" id="KW-0472">Membrane</keyword>
<evidence type="ECO:0000256" key="3">
    <source>
        <dbReference type="ARBA" id="ARBA00023054"/>
    </source>
</evidence>
<evidence type="ECO:0000256" key="2">
    <source>
        <dbReference type="ARBA" id="ARBA00009477"/>
    </source>
</evidence>
<sequence length="314" mass="32343">MKKWIIVVILIIVVIGGGSLFYVKSRANSADASTKTVQTATVEKGTLSVKVTGSGTVESASSKDVEADKAATVEDVLVSSGDTVKKGDKLVTFEDGSDPITAPISGEITSLSVASGDQLRNGQVVAHIKNYNQLETTISVDETDINKVKEGQDANITLNALDDKTFNGKVTDVAEEGTNTNGVSTFKVTLSIGNPKNIKVGMSTEATITTKIVKNALYVPVDAVHTDGSTKYVYVKTDSGVAKTTIKTGAYNDDDIQVTSGLSEGQQVVLPNANSSSSSTGRGTQKGNMPGASGGFMGGGMPGGNGANMHGGAQ</sequence>
<feature type="domain" description="Lipoyl-binding" evidence="6">
    <location>
        <begin position="71"/>
        <end position="128"/>
    </location>
</feature>
<keyword evidence="5" id="KW-1133">Transmembrane helix</keyword>
<evidence type="ECO:0000256" key="1">
    <source>
        <dbReference type="ARBA" id="ARBA00004196"/>
    </source>
</evidence>
<dbReference type="InterPro" id="IPR050465">
    <property type="entry name" value="UPF0194_transport"/>
</dbReference>
<dbReference type="GO" id="GO:0016020">
    <property type="term" value="C:membrane"/>
    <property type="evidence" value="ECO:0007669"/>
    <property type="project" value="InterPro"/>
</dbReference>
<evidence type="ECO:0000313" key="9">
    <source>
        <dbReference type="EMBL" id="KWZ82718.1"/>
    </source>
</evidence>
<dbReference type="CDD" id="cd06850">
    <property type="entry name" value="biotinyl_domain"/>
    <property type="match status" value="1"/>
</dbReference>
<dbReference type="Gene3D" id="2.40.30.170">
    <property type="match status" value="1"/>
</dbReference>
<dbReference type="Gene3D" id="2.40.50.100">
    <property type="match status" value="1"/>
</dbReference>
<feature type="region of interest" description="Disordered" evidence="4">
    <location>
        <begin position="271"/>
        <end position="314"/>
    </location>
</feature>
<dbReference type="Gene3D" id="2.40.420.20">
    <property type="match status" value="1"/>
</dbReference>
<dbReference type="GO" id="GO:0022857">
    <property type="term" value="F:transmembrane transporter activity"/>
    <property type="evidence" value="ECO:0007669"/>
    <property type="project" value="InterPro"/>
</dbReference>
<comment type="similarity">
    <text evidence="2">Belongs to the membrane fusion protein (MFP) (TC 8.A.1) family.</text>
</comment>
<dbReference type="InterPro" id="IPR011053">
    <property type="entry name" value="Single_hybrid_motif"/>
</dbReference>
<dbReference type="PATRIC" id="fig|1398.22.peg.1669"/>
<dbReference type="Pfam" id="PF25990">
    <property type="entry name" value="Beta-barrel_YknX"/>
    <property type="match status" value="1"/>
</dbReference>
<evidence type="ECO:0000313" key="11">
    <source>
        <dbReference type="Proteomes" id="UP000070376"/>
    </source>
</evidence>
<evidence type="ECO:0000259" key="7">
    <source>
        <dbReference type="Pfam" id="PF25989"/>
    </source>
</evidence>
<dbReference type="PANTHER" id="PTHR32347:SF14">
    <property type="entry name" value="EFFLUX SYSTEM COMPONENT YKNX-RELATED"/>
    <property type="match status" value="1"/>
</dbReference>
<comment type="subcellular location">
    <subcellularLocation>
        <location evidence="1">Cell envelope</location>
    </subcellularLocation>
</comment>
<dbReference type="PANTHER" id="PTHR32347">
    <property type="entry name" value="EFFLUX SYSTEM COMPONENT YKNX-RELATED"/>
    <property type="match status" value="1"/>
</dbReference>
<dbReference type="InterPro" id="IPR006143">
    <property type="entry name" value="RND_pump_MFP"/>
</dbReference>
<evidence type="ECO:0000313" key="10">
    <source>
        <dbReference type="EMBL" id="MDL5039917.1"/>
    </source>
</evidence>
<gene>
    <name evidence="9" type="ORF">HMPREF3213_01660</name>
    <name evidence="10" type="ORF">QN341_02285</name>
</gene>
<dbReference type="EMBL" id="LRPN01000050">
    <property type="protein sequence ID" value="KWZ82718.1"/>
    <property type="molecule type" value="Genomic_DNA"/>
</dbReference>
<dbReference type="EMBL" id="JASUZX010000001">
    <property type="protein sequence ID" value="MDL5039917.1"/>
    <property type="molecule type" value="Genomic_DNA"/>
</dbReference>
<feature type="compositionally biased region" description="Gly residues" evidence="4">
    <location>
        <begin position="292"/>
        <end position="306"/>
    </location>
</feature>
<reference evidence="10" key="3">
    <citation type="submission" date="2023-06" db="EMBL/GenBank/DDBJ databases">
        <title>Probiogenomic evaluation and L lactic producing Weizmannia coaggulans BKMTCR2-2 from tree bark.</title>
        <authorList>
            <person name="Mahittikon J."/>
            <person name="Tanasupawat S."/>
        </authorList>
    </citation>
    <scope>NUCLEOTIDE SEQUENCE</scope>
    <source>
        <strain evidence="10">BKMTCR2-2</strain>
    </source>
</reference>
<reference evidence="9" key="2">
    <citation type="submission" date="2016-01" db="EMBL/GenBank/DDBJ databases">
        <authorList>
            <person name="Oliw E.H."/>
        </authorList>
    </citation>
    <scope>NUCLEOTIDE SEQUENCE [LARGE SCALE GENOMIC DNA]</scope>
    <source>
        <strain evidence="9">GED7749B</strain>
    </source>
</reference>
<evidence type="ECO:0000256" key="5">
    <source>
        <dbReference type="SAM" id="Phobius"/>
    </source>
</evidence>
<name>A0A133KT52_HEYCO</name>
<dbReference type="InterPro" id="IPR058637">
    <property type="entry name" value="YknX-like_C"/>
</dbReference>
<accession>A0A133KT52</accession>
<evidence type="ECO:0000259" key="6">
    <source>
        <dbReference type="Pfam" id="PF00364"/>
    </source>
</evidence>
<dbReference type="RefSeq" id="WP_061086761.1">
    <property type="nucleotide sequence ID" value="NZ_CP026649.1"/>
</dbReference>
<organism evidence="9 11">
    <name type="scientific">Heyndrickxia coagulans</name>
    <name type="common">Weizmannia coagulans</name>
    <dbReference type="NCBI Taxonomy" id="1398"/>
    <lineage>
        <taxon>Bacteria</taxon>
        <taxon>Bacillati</taxon>
        <taxon>Bacillota</taxon>
        <taxon>Bacilli</taxon>
        <taxon>Bacillales</taxon>
        <taxon>Bacillaceae</taxon>
        <taxon>Heyndrickxia</taxon>
    </lineage>
</organism>
<dbReference type="AlphaFoldDB" id="A0A133KT52"/>
<dbReference type="InterPro" id="IPR058636">
    <property type="entry name" value="Beta-barrel_YknX"/>
</dbReference>
<proteinExistence type="inferred from homology"/>
<dbReference type="GO" id="GO:0030313">
    <property type="term" value="C:cell envelope"/>
    <property type="evidence" value="ECO:0007669"/>
    <property type="project" value="UniProtKB-SubCell"/>
</dbReference>
<dbReference type="Proteomes" id="UP001223084">
    <property type="component" value="Unassembled WGS sequence"/>
</dbReference>
<dbReference type="GeneID" id="93260766"/>
<feature type="compositionally biased region" description="Polar residues" evidence="4">
    <location>
        <begin position="272"/>
        <end position="286"/>
    </location>
</feature>
<dbReference type="InterPro" id="IPR000089">
    <property type="entry name" value="Biotin_lipoyl"/>
</dbReference>
<dbReference type="Pfam" id="PF00364">
    <property type="entry name" value="Biotin_lipoyl"/>
    <property type="match status" value="1"/>
</dbReference>
<feature type="domain" description="YknX-like beta-barrel" evidence="8">
    <location>
        <begin position="139"/>
        <end position="206"/>
    </location>
</feature>
<evidence type="ECO:0000256" key="4">
    <source>
        <dbReference type="SAM" id="MobiDB-lite"/>
    </source>
</evidence>
<feature type="transmembrane region" description="Helical" evidence="5">
    <location>
        <begin position="5"/>
        <end position="23"/>
    </location>
</feature>
<feature type="domain" description="YknX-like C-terminal permuted SH3-like" evidence="7">
    <location>
        <begin position="217"/>
        <end position="270"/>
    </location>
</feature>
<dbReference type="SUPFAM" id="SSF51230">
    <property type="entry name" value="Single hybrid motif"/>
    <property type="match status" value="1"/>
</dbReference>
<comment type="caution">
    <text evidence="9">The sequence shown here is derived from an EMBL/GenBank/DDBJ whole genome shotgun (WGS) entry which is preliminary data.</text>
</comment>
<keyword evidence="5" id="KW-0812">Transmembrane</keyword>
<dbReference type="NCBIfam" id="TIGR01730">
    <property type="entry name" value="RND_mfp"/>
    <property type="match status" value="1"/>
</dbReference>
<protein>
    <submittedName>
        <fullName evidence="10">Efflux RND transporter periplasmic adaptor subunit</fullName>
    </submittedName>
    <submittedName>
        <fullName evidence="9">Efflux transporter, RND family, MFP subunit</fullName>
    </submittedName>
</protein>